<dbReference type="EMBL" id="JACGWK010000033">
    <property type="protein sequence ID" value="KAL0308098.1"/>
    <property type="molecule type" value="Genomic_DNA"/>
</dbReference>
<feature type="transmembrane region" description="Helical" evidence="7">
    <location>
        <begin position="127"/>
        <end position="145"/>
    </location>
</feature>
<dbReference type="PANTHER" id="PTHR31326">
    <property type="entry name" value="PROTEIN CLT2, CHLOROPLASTIC"/>
    <property type="match status" value="1"/>
</dbReference>
<evidence type="ECO:0000256" key="6">
    <source>
        <dbReference type="ARBA" id="ARBA00023136"/>
    </source>
</evidence>
<comment type="caution">
    <text evidence="8">The sequence shown here is derived from an EMBL/GenBank/DDBJ whole genome shotgun (WGS) entry which is preliminary data.</text>
</comment>
<feature type="transmembrane region" description="Helical" evidence="7">
    <location>
        <begin position="96"/>
        <end position="115"/>
    </location>
</feature>
<dbReference type="GO" id="GO:0016020">
    <property type="term" value="C:membrane"/>
    <property type="evidence" value="ECO:0007669"/>
    <property type="project" value="UniProtKB-SubCell"/>
</dbReference>
<reference evidence="8" key="1">
    <citation type="submission" date="2020-06" db="EMBL/GenBank/DDBJ databases">
        <authorList>
            <person name="Li T."/>
            <person name="Hu X."/>
            <person name="Zhang T."/>
            <person name="Song X."/>
            <person name="Zhang H."/>
            <person name="Dai N."/>
            <person name="Sheng W."/>
            <person name="Hou X."/>
            <person name="Wei L."/>
        </authorList>
    </citation>
    <scope>NUCLEOTIDE SEQUENCE</scope>
    <source>
        <strain evidence="8">G01</strain>
        <tissue evidence="8">Leaf</tissue>
    </source>
</reference>
<evidence type="ECO:0000256" key="2">
    <source>
        <dbReference type="ARBA" id="ARBA00006690"/>
    </source>
</evidence>
<reference evidence="8" key="2">
    <citation type="journal article" date="2024" name="Plant">
        <title>Genomic evolution and insights into agronomic trait innovations of Sesamum species.</title>
        <authorList>
            <person name="Miao H."/>
            <person name="Wang L."/>
            <person name="Qu L."/>
            <person name="Liu H."/>
            <person name="Sun Y."/>
            <person name="Le M."/>
            <person name="Wang Q."/>
            <person name="Wei S."/>
            <person name="Zheng Y."/>
            <person name="Lin W."/>
            <person name="Duan Y."/>
            <person name="Cao H."/>
            <person name="Xiong S."/>
            <person name="Wang X."/>
            <person name="Wei L."/>
            <person name="Li C."/>
            <person name="Ma Q."/>
            <person name="Ju M."/>
            <person name="Zhao R."/>
            <person name="Li G."/>
            <person name="Mu C."/>
            <person name="Tian Q."/>
            <person name="Mei H."/>
            <person name="Zhang T."/>
            <person name="Gao T."/>
            <person name="Zhang H."/>
        </authorList>
    </citation>
    <scope>NUCLEOTIDE SEQUENCE</scope>
    <source>
        <strain evidence="8">G01</strain>
    </source>
</reference>
<evidence type="ECO:0000256" key="3">
    <source>
        <dbReference type="ARBA" id="ARBA00022448"/>
    </source>
</evidence>
<evidence type="ECO:0000256" key="4">
    <source>
        <dbReference type="ARBA" id="ARBA00022692"/>
    </source>
</evidence>
<comment type="subcellular location">
    <subcellularLocation>
        <location evidence="1">Membrane</location>
        <topology evidence="1">Multi-pass membrane protein</topology>
    </subcellularLocation>
</comment>
<feature type="transmembrane region" description="Helical" evidence="7">
    <location>
        <begin position="165"/>
        <end position="184"/>
    </location>
</feature>
<dbReference type="InterPro" id="IPR013936">
    <property type="entry name" value="CRT-like"/>
</dbReference>
<dbReference type="Pfam" id="PF08627">
    <property type="entry name" value="CRT-like"/>
    <property type="match status" value="2"/>
</dbReference>
<accession>A0AAW2KNN1</accession>
<dbReference type="AlphaFoldDB" id="A0AAW2KNN1"/>
<evidence type="ECO:0000313" key="8">
    <source>
        <dbReference type="EMBL" id="KAL0308098.1"/>
    </source>
</evidence>
<name>A0AAW2KNN1_9LAMI</name>
<keyword evidence="4 7" id="KW-0812">Transmembrane</keyword>
<comment type="similarity">
    <text evidence="2">Belongs to the CRT-like transporter family.</text>
</comment>
<proteinExistence type="inferred from homology"/>
<feature type="transmembrane region" description="Helical" evidence="7">
    <location>
        <begin position="297"/>
        <end position="318"/>
    </location>
</feature>
<evidence type="ECO:0000256" key="7">
    <source>
        <dbReference type="SAM" id="Phobius"/>
    </source>
</evidence>
<keyword evidence="3" id="KW-0813">Transport</keyword>
<dbReference type="PANTHER" id="PTHR31326:SF1">
    <property type="entry name" value="PROTEIN CLT2, CHLOROPLASTIC"/>
    <property type="match status" value="1"/>
</dbReference>
<evidence type="ECO:0000256" key="1">
    <source>
        <dbReference type="ARBA" id="ARBA00004141"/>
    </source>
</evidence>
<keyword evidence="5 7" id="KW-1133">Transmembrane helix</keyword>
<evidence type="ECO:0000256" key="5">
    <source>
        <dbReference type="ARBA" id="ARBA00022989"/>
    </source>
</evidence>
<organism evidence="8">
    <name type="scientific">Sesamum angustifolium</name>
    <dbReference type="NCBI Taxonomy" id="2727405"/>
    <lineage>
        <taxon>Eukaryota</taxon>
        <taxon>Viridiplantae</taxon>
        <taxon>Streptophyta</taxon>
        <taxon>Embryophyta</taxon>
        <taxon>Tracheophyta</taxon>
        <taxon>Spermatophyta</taxon>
        <taxon>Magnoliopsida</taxon>
        <taxon>eudicotyledons</taxon>
        <taxon>Gunneridae</taxon>
        <taxon>Pentapetalae</taxon>
        <taxon>asterids</taxon>
        <taxon>lamiids</taxon>
        <taxon>Lamiales</taxon>
        <taxon>Pedaliaceae</taxon>
        <taxon>Sesamum</taxon>
    </lineage>
</organism>
<sequence length="549" mass="58512">MELLTPKSSAPSFVSTYVHGSKNGASRIGLIPAGLRLRLQPLRLSVSNVKISACKNDFECRKSIIPRFQHLVPSALAKSSSDAGPPSSNPSADKRLAVVTWAAITLVIAVGNRVLQKLALVPMKDHPFFLAQFNSFTYVVVYFSMLHLRYRAGLTTDEMLAVPKAPFIVIGLLESISMVSGIYASRASYTLIIPNILGVAADIFQNPLAENLHTEPNLRMLSCGSRCCSGGHKSCLANTLFPAGSGSANTRMLSGVGLLWPALMVASSAFQAVASIVKESVFIDAAARLKGKSLDVFVVNSFGSGFQALFVLLFLPILSNLKGIPLSELPSIFKSGAACFLNIGTNTTGCDGAPLLPLLYIISNLLFNISILNLLKVSDAIVASLAARSAGCDGAPLLPILYIISNLLFKISNLNLLKVSNAIVASLAVSPNCNLSSFPSTAIPPQRCKLEPIFPPGLCDSCAGPHPIQLSLALGAGMLMICDTHMPLRCMWISCNWRSHNLAHFKCISRGGCTTENMSCGGLVAGVPLELGLLLYIYTKSQRNVVYLS</sequence>
<protein>
    <submittedName>
        <fullName evidence="8">Protein CLT2, chloroplastic</fullName>
    </submittedName>
</protein>
<keyword evidence="6 7" id="KW-0472">Membrane</keyword>
<gene>
    <name evidence="8" type="ORF">Sangu_2994000</name>
</gene>